<reference evidence="2 3" key="1">
    <citation type="submission" date="2017-08" db="EMBL/GenBank/DDBJ databases">
        <title>Infants hospitalized years apart are colonized by the same room-sourced microbial strains.</title>
        <authorList>
            <person name="Brooks B."/>
            <person name="Olm M.R."/>
            <person name="Firek B.A."/>
            <person name="Baker R."/>
            <person name="Thomas B.C."/>
            <person name="Morowitz M.J."/>
            <person name="Banfield J.F."/>
        </authorList>
    </citation>
    <scope>NUCLEOTIDE SEQUENCE [LARGE SCALE GENOMIC DNA]</scope>
    <source>
        <strain evidence="2">S2_012_000_R2_81</strain>
    </source>
</reference>
<gene>
    <name evidence="2" type="ORF">DI603_05380</name>
</gene>
<keyword evidence="1" id="KW-0175">Coiled coil</keyword>
<dbReference type="Proteomes" id="UP000249633">
    <property type="component" value="Unassembled WGS sequence"/>
</dbReference>
<evidence type="ECO:0000256" key="1">
    <source>
        <dbReference type="SAM" id="Coils"/>
    </source>
</evidence>
<accession>A0A2W5FXN3</accession>
<name>A0A2W5FXN3_9BURK</name>
<proteinExistence type="predicted"/>
<sequence length="166" mass="17327">MKSARHIEDKAGAPGQGASIVNAGQFPVKPASVVAEVLARLLSGERLRGLDAVSAASTTRLAAAIHYLSDAYGWAITREDRAAACRDGRVAWVKVYCLTPASIEAAMQSGAAAWCAAVRAARAELRSRAADAQREAQRVNAAADAARRRRAALAAAQGDLFQGGEL</sequence>
<evidence type="ECO:0000313" key="3">
    <source>
        <dbReference type="Proteomes" id="UP000249633"/>
    </source>
</evidence>
<organism evidence="2 3">
    <name type="scientific">Roseateles depolymerans</name>
    <dbReference type="NCBI Taxonomy" id="76731"/>
    <lineage>
        <taxon>Bacteria</taxon>
        <taxon>Pseudomonadati</taxon>
        <taxon>Pseudomonadota</taxon>
        <taxon>Betaproteobacteria</taxon>
        <taxon>Burkholderiales</taxon>
        <taxon>Sphaerotilaceae</taxon>
        <taxon>Roseateles</taxon>
    </lineage>
</organism>
<dbReference type="EMBL" id="QFOD01000004">
    <property type="protein sequence ID" value="PZP34389.1"/>
    <property type="molecule type" value="Genomic_DNA"/>
</dbReference>
<dbReference type="AlphaFoldDB" id="A0A2W5FXN3"/>
<feature type="coiled-coil region" evidence="1">
    <location>
        <begin position="115"/>
        <end position="149"/>
    </location>
</feature>
<protein>
    <submittedName>
        <fullName evidence="2">Uncharacterized protein</fullName>
    </submittedName>
</protein>
<comment type="caution">
    <text evidence="2">The sequence shown here is derived from an EMBL/GenBank/DDBJ whole genome shotgun (WGS) entry which is preliminary data.</text>
</comment>
<evidence type="ECO:0000313" key="2">
    <source>
        <dbReference type="EMBL" id="PZP34389.1"/>
    </source>
</evidence>